<dbReference type="SUPFAM" id="SSF57701">
    <property type="entry name" value="Zn2/Cys6 DNA-binding domain"/>
    <property type="match status" value="1"/>
</dbReference>
<feature type="domain" description="Zn(2)-C6 fungal-type" evidence="6">
    <location>
        <begin position="592"/>
        <end position="624"/>
    </location>
</feature>
<sequence length="1049" mass="117754">MTESIADVVLAALSDLKRLLETVRESDDLSLRTSLLPKLDDELARLKAWAGNSGAHRTGRASLEHRLRDASHIRQQVLRLLHDLKDSLEDAADIMNGKATPWEETEDDEEPLDDLETETEMEQIALDVTELVDCLLRLSVSIQNPAPHDRFMSSTFTDTSAFEKFDIQHVQAKFQDIDEGLAQRLGKAMSRRRQYFKYREAHHQKLSHGLDRHGDTNKTEQTLPAPSTLASSIPLQMKQEVPIDLSGDDTQSDGRVSVTSFATSVSGPKTLKVPPMPEDALKGPFMCPFCYLIVSVQDTRDWNGAIPESKVDSIVELSSQPLAQDAHTECPFCPEKFKSLKKYRRHVGNHQQDLALFVLPKTEDGDENSEESHFLSENHSDDVILSAQDEELIDALAQNQVSATAAGDGPTDDVQQPRIRNSLDDPLASRTFSVSPTRSFSISPREEGHNDRVPENLDGDLPVLRGFTPPRSVSSWYDEPVSAEFSEDEVLPINPEQSSHNAVSGTQIRQSFDGDQVNWLPQRPLTGTSDNLVDIEISSIEEPIGDYATSHGIGDGAGNKRRASSPPDDIDSGLEEECLRQRVPLPRSPINACRNCRRRNIQCLEGGLESKCRHCNQEGLECTTDGIPGSASYKTQLLTYPENQDASSQSLLSEVPVEAADADNENIKAKVLYNFAGKAANEITARNGDLVDILHQNDTGWSFAKHILDQEGSGWIPTAYVEPLTTKQLLNHLQLYEEHNKIRSKLELTASRSILAEIAAIIKGEMLERKRDGEEFLTEREKFLTEREKFLTEGKATSKNAGLLEKKSQLPNRQVLRESGRMINESFNQQERRYHNASEFTEEFPPDSWEAGESMNAGSANIQRRRPQQYDDEYDDDDVHRSTEQPNETERTNDEAPSINHKESHPPPDVTTTTHDRERRNQVHTNEAPTSPKGTKRRSKKERKLISKLGFETVECHVPGCEFETDFPNRNDFERHFRAWHPQNEDLITKLDALTCPNAYCKGMVAYTNESQFRGHMLRVHVIDVKPGGKTSLGKAGASDDNKTIKNRR</sequence>
<evidence type="ECO:0000256" key="3">
    <source>
        <dbReference type="PROSITE-ProRule" id="PRU00192"/>
    </source>
</evidence>
<dbReference type="SMART" id="SM00066">
    <property type="entry name" value="GAL4"/>
    <property type="match status" value="1"/>
</dbReference>
<dbReference type="OrthoDB" id="6133115at2759"/>
<name>T0L7W2_COLGC</name>
<dbReference type="PANTHER" id="PTHR35391:SF7">
    <property type="entry name" value="C2H2-TYPE DOMAIN-CONTAINING PROTEIN"/>
    <property type="match status" value="1"/>
</dbReference>
<keyword evidence="1 3" id="KW-0728">SH3 domain</keyword>
<dbReference type="InterPro" id="IPR036028">
    <property type="entry name" value="SH3-like_dom_sf"/>
</dbReference>
<dbReference type="CDD" id="cd00067">
    <property type="entry name" value="GAL4"/>
    <property type="match status" value="1"/>
</dbReference>
<dbReference type="SMART" id="SM00355">
    <property type="entry name" value="ZnF_C2H2"/>
    <property type="match status" value="3"/>
</dbReference>
<reference evidence="8" key="1">
    <citation type="journal article" date="2013" name="Mol. Plant Microbe Interact.">
        <title>Global aspects of pacC regulation of pathogenicity genes in Colletotrichum gloeosporioides as revealed by transcriptome analysis.</title>
        <authorList>
            <person name="Alkan N."/>
            <person name="Meng X."/>
            <person name="Friedlander G."/>
            <person name="Reuveni E."/>
            <person name="Sukno S."/>
            <person name="Sherman A."/>
            <person name="Thon M."/>
            <person name="Fluhr R."/>
            <person name="Prusky D."/>
        </authorList>
    </citation>
    <scope>NUCLEOTIDE SEQUENCE [LARGE SCALE GENOMIC DNA]</scope>
    <source>
        <strain evidence="8">Cg-14</strain>
    </source>
</reference>
<feature type="compositionally biased region" description="Basic and acidic residues" evidence="4">
    <location>
        <begin position="206"/>
        <end position="218"/>
    </location>
</feature>
<evidence type="ECO:0000256" key="1">
    <source>
        <dbReference type="ARBA" id="ARBA00022443"/>
    </source>
</evidence>
<dbReference type="PANTHER" id="PTHR35391">
    <property type="entry name" value="C2H2-TYPE DOMAIN-CONTAINING PROTEIN-RELATED"/>
    <property type="match status" value="1"/>
</dbReference>
<dbReference type="STRING" id="1237896.T0L7W2"/>
<feature type="compositionally biased region" description="Polar residues" evidence="4">
    <location>
        <begin position="923"/>
        <end position="933"/>
    </location>
</feature>
<evidence type="ECO:0000256" key="2">
    <source>
        <dbReference type="ARBA" id="ARBA00023242"/>
    </source>
</evidence>
<feature type="region of interest" description="Disordered" evidence="4">
    <location>
        <begin position="402"/>
        <end position="463"/>
    </location>
</feature>
<feature type="compositionally biased region" description="Basic and acidic residues" evidence="4">
    <location>
        <begin position="444"/>
        <end position="455"/>
    </location>
</feature>
<evidence type="ECO:0000313" key="7">
    <source>
        <dbReference type="EMBL" id="EQB44415.1"/>
    </source>
</evidence>
<feature type="region of interest" description="Disordered" evidence="4">
    <location>
        <begin position="546"/>
        <end position="572"/>
    </location>
</feature>
<evidence type="ECO:0000259" key="6">
    <source>
        <dbReference type="PROSITE" id="PS50048"/>
    </source>
</evidence>
<dbReference type="SUPFAM" id="SSF50044">
    <property type="entry name" value="SH3-domain"/>
    <property type="match status" value="1"/>
</dbReference>
<feature type="region of interest" description="Disordered" evidence="4">
    <location>
        <begin position="1029"/>
        <end position="1049"/>
    </location>
</feature>
<dbReference type="GO" id="GO:0000981">
    <property type="term" value="F:DNA-binding transcription factor activity, RNA polymerase II-specific"/>
    <property type="evidence" value="ECO:0007669"/>
    <property type="project" value="InterPro"/>
</dbReference>
<protein>
    <recommendedName>
        <fullName evidence="9">SH3 domain-containing protein</fullName>
    </recommendedName>
</protein>
<dbReference type="InterPro" id="IPR001138">
    <property type="entry name" value="Zn2Cys6_DnaBD"/>
</dbReference>
<feature type="domain" description="SH3" evidence="5">
    <location>
        <begin position="664"/>
        <end position="726"/>
    </location>
</feature>
<gene>
    <name evidence="7" type="ORF">CGLO_16845</name>
</gene>
<dbReference type="InterPro" id="IPR001452">
    <property type="entry name" value="SH3_domain"/>
</dbReference>
<dbReference type="InterPro" id="IPR036864">
    <property type="entry name" value="Zn2-C6_fun-type_DNA-bd_sf"/>
</dbReference>
<evidence type="ECO:0008006" key="9">
    <source>
        <dbReference type="Google" id="ProtNLM"/>
    </source>
</evidence>
<dbReference type="AlphaFoldDB" id="T0L7W2"/>
<dbReference type="GO" id="GO:0008270">
    <property type="term" value="F:zinc ion binding"/>
    <property type="evidence" value="ECO:0007669"/>
    <property type="project" value="InterPro"/>
</dbReference>
<feature type="compositionally biased region" description="Basic and acidic residues" evidence="4">
    <location>
        <begin position="878"/>
        <end position="906"/>
    </location>
</feature>
<evidence type="ECO:0000256" key="4">
    <source>
        <dbReference type="SAM" id="MobiDB-lite"/>
    </source>
</evidence>
<feature type="region of interest" description="Disordered" evidence="4">
    <location>
        <begin position="206"/>
        <end position="225"/>
    </location>
</feature>
<accession>T0L7W2</accession>
<keyword evidence="2" id="KW-0539">Nucleus</keyword>
<dbReference type="EMBL" id="AMYD01004006">
    <property type="protein sequence ID" value="EQB44415.1"/>
    <property type="molecule type" value="Genomic_DNA"/>
</dbReference>
<feature type="compositionally biased region" description="Basic and acidic residues" evidence="4">
    <location>
        <begin position="1038"/>
        <end position="1049"/>
    </location>
</feature>
<proteinExistence type="predicted"/>
<dbReference type="InterPro" id="IPR013087">
    <property type="entry name" value="Znf_C2H2_type"/>
</dbReference>
<dbReference type="PROSITE" id="PS00028">
    <property type="entry name" value="ZINC_FINGER_C2H2_1"/>
    <property type="match status" value="1"/>
</dbReference>
<dbReference type="Pfam" id="PF00018">
    <property type="entry name" value="SH3_1"/>
    <property type="match status" value="1"/>
</dbReference>
<feature type="region of interest" description="Disordered" evidence="4">
    <location>
        <begin position="832"/>
        <end position="942"/>
    </location>
</feature>
<dbReference type="PROSITE" id="PS50048">
    <property type="entry name" value="ZN2_CY6_FUNGAL_2"/>
    <property type="match status" value="1"/>
</dbReference>
<dbReference type="SMART" id="SM00326">
    <property type="entry name" value="SH3"/>
    <property type="match status" value="1"/>
</dbReference>
<dbReference type="PROSITE" id="PS50002">
    <property type="entry name" value="SH3"/>
    <property type="match status" value="1"/>
</dbReference>
<dbReference type="Gene3D" id="4.10.240.10">
    <property type="entry name" value="Zn(2)-C6 fungal-type DNA-binding domain"/>
    <property type="match status" value="1"/>
</dbReference>
<dbReference type="HOGENOM" id="CLU_291179_0_0_1"/>
<comment type="caution">
    <text evidence="7">The sequence shown here is derived from an EMBL/GenBank/DDBJ whole genome shotgun (WGS) entry which is preliminary data.</text>
</comment>
<dbReference type="Proteomes" id="UP000015530">
    <property type="component" value="Unassembled WGS sequence"/>
</dbReference>
<evidence type="ECO:0000259" key="5">
    <source>
        <dbReference type="PROSITE" id="PS50002"/>
    </source>
</evidence>
<organism evidence="7 8">
    <name type="scientific">Colletotrichum gloeosporioides (strain Cg-14)</name>
    <name type="common">Anthracnose fungus</name>
    <name type="synonym">Glomerella cingulata</name>
    <dbReference type="NCBI Taxonomy" id="1237896"/>
    <lineage>
        <taxon>Eukaryota</taxon>
        <taxon>Fungi</taxon>
        <taxon>Dikarya</taxon>
        <taxon>Ascomycota</taxon>
        <taxon>Pezizomycotina</taxon>
        <taxon>Sordariomycetes</taxon>
        <taxon>Hypocreomycetidae</taxon>
        <taxon>Glomerellales</taxon>
        <taxon>Glomerellaceae</taxon>
        <taxon>Colletotrichum</taxon>
        <taxon>Colletotrichum gloeosporioides species complex</taxon>
    </lineage>
</organism>
<evidence type="ECO:0000313" key="8">
    <source>
        <dbReference type="Proteomes" id="UP000015530"/>
    </source>
</evidence>
<feature type="compositionally biased region" description="Polar residues" evidence="4">
    <location>
        <begin position="430"/>
        <end position="442"/>
    </location>
</feature>
<dbReference type="Gene3D" id="2.30.30.40">
    <property type="entry name" value="SH3 Domains"/>
    <property type="match status" value="1"/>
</dbReference>